<evidence type="ECO:0000256" key="2">
    <source>
        <dbReference type="SAM" id="Phobius"/>
    </source>
</evidence>
<feature type="region of interest" description="Disordered" evidence="1">
    <location>
        <begin position="94"/>
        <end position="119"/>
    </location>
</feature>
<gene>
    <name evidence="3" type="ORF">HU200_049760</name>
</gene>
<dbReference type="EMBL" id="JACEFO010002223">
    <property type="protein sequence ID" value="KAF8672192.1"/>
    <property type="molecule type" value="Genomic_DNA"/>
</dbReference>
<name>A0A835AYG3_9POAL</name>
<reference evidence="3" key="1">
    <citation type="submission" date="2020-07" db="EMBL/GenBank/DDBJ databases">
        <title>Genome sequence and genetic diversity analysis of an under-domesticated orphan crop, white fonio (Digitaria exilis).</title>
        <authorList>
            <person name="Bennetzen J.L."/>
            <person name="Chen S."/>
            <person name="Ma X."/>
            <person name="Wang X."/>
            <person name="Yssel A.E.J."/>
            <person name="Chaluvadi S.R."/>
            <person name="Johnson M."/>
            <person name="Gangashetty P."/>
            <person name="Hamidou F."/>
            <person name="Sanogo M.D."/>
            <person name="Zwaenepoel A."/>
            <person name="Wallace J."/>
            <person name="Van De Peer Y."/>
            <person name="Van Deynze A."/>
        </authorList>
    </citation>
    <scope>NUCLEOTIDE SEQUENCE</scope>
    <source>
        <tissue evidence="3">Leaves</tissue>
    </source>
</reference>
<accession>A0A835AYG3</accession>
<keyword evidence="2" id="KW-1133">Transmembrane helix</keyword>
<evidence type="ECO:0000256" key="1">
    <source>
        <dbReference type="SAM" id="MobiDB-lite"/>
    </source>
</evidence>
<keyword evidence="4" id="KW-1185">Reference proteome</keyword>
<sequence>MPSTSSPSPSPSPSPSTLREYTLFFALEIVAMILALLSLVDVDRSIVQISSLSIRIRQIKPKGSASGRKRAAGDRSMMMRCRYDSTARPAWVHESTGRSCRAPEGDAHRDEMSSKDPGGDAMARAVRVRIICILLVLCPIVTSPCPPLASSLQDQLAGITRTVAARTRSDAAAPPPTRMAPGTFVRSETNRPRAEMHTAHVSTTNAPLPNAQACRDIFLESEAVHVFALFISHARAQSSASSSDACQQLIHLVSLEAVALSRFGFASGGALPPLAAADGFRKGSRPDSSEFDAKESPKCSMRSMGSCRHGKLEPFPSDLAVSWSARVYHDEIEFGFIERARVFTTGKKRVGFICPGFMHVAPRGSSVKPEGACLPGIVPISQQPSPLAMEWVPVHTPSIHRPFFSRRALQIRPRRPHRISRLAAAPRPAEDPALAYKLHTISCSLPRAAL</sequence>
<dbReference type="AlphaFoldDB" id="A0A835AYG3"/>
<evidence type="ECO:0000313" key="3">
    <source>
        <dbReference type="EMBL" id="KAF8672192.1"/>
    </source>
</evidence>
<comment type="caution">
    <text evidence="3">The sequence shown here is derived from an EMBL/GenBank/DDBJ whole genome shotgun (WGS) entry which is preliminary data.</text>
</comment>
<evidence type="ECO:0000313" key="4">
    <source>
        <dbReference type="Proteomes" id="UP000636709"/>
    </source>
</evidence>
<dbReference type="Proteomes" id="UP000636709">
    <property type="component" value="Unassembled WGS sequence"/>
</dbReference>
<keyword evidence="2" id="KW-0472">Membrane</keyword>
<protein>
    <submittedName>
        <fullName evidence="3">Uncharacterized protein</fullName>
    </submittedName>
</protein>
<feature type="transmembrane region" description="Helical" evidence="2">
    <location>
        <begin position="21"/>
        <end position="40"/>
    </location>
</feature>
<feature type="compositionally biased region" description="Basic and acidic residues" evidence="1">
    <location>
        <begin position="101"/>
        <end position="118"/>
    </location>
</feature>
<keyword evidence="2" id="KW-0812">Transmembrane</keyword>
<proteinExistence type="predicted"/>
<organism evidence="3 4">
    <name type="scientific">Digitaria exilis</name>
    <dbReference type="NCBI Taxonomy" id="1010633"/>
    <lineage>
        <taxon>Eukaryota</taxon>
        <taxon>Viridiplantae</taxon>
        <taxon>Streptophyta</taxon>
        <taxon>Embryophyta</taxon>
        <taxon>Tracheophyta</taxon>
        <taxon>Spermatophyta</taxon>
        <taxon>Magnoliopsida</taxon>
        <taxon>Liliopsida</taxon>
        <taxon>Poales</taxon>
        <taxon>Poaceae</taxon>
        <taxon>PACMAD clade</taxon>
        <taxon>Panicoideae</taxon>
        <taxon>Panicodae</taxon>
        <taxon>Paniceae</taxon>
        <taxon>Anthephorinae</taxon>
        <taxon>Digitaria</taxon>
    </lineage>
</organism>